<keyword evidence="7" id="KW-1185">Reference proteome</keyword>
<dbReference type="InterPro" id="IPR041347">
    <property type="entry name" value="MftR_C"/>
</dbReference>
<feature type="DNA-binding region" description="H-T-H motif" evidence="4">
    <location>
        <begin position="95"/>
        <end position="114"/>
    </location>
</feature>
<proteinExistence type="predicted"/>
<sequence length="259" mass="28649">MALENVVDSIDRTSVTLFGTQRYFGTERQIQAWSARAASGIWVRMAIVRTDQADTEVPRGKGRPPMTERRKDIIRLQIATAALELFKAQGVAATSGEQIADRLGISTRTLWRYCPSKEGCVQPLLTHAIGVVIEKLRAWPRDVPLVEHLLHESDLTEQVPQSTLDLARLTRTEPALRAVWMQTYLEAENAFAEAIAERTGQPADALETRVLAGMLNAALRIAVEQHAWLTADDPDAARESSMTDATRVALRTAIAGLRL</sequence>
<dbReference type="SUPFAM" id="SSF46689">
    <property type="entry name" value="Homeodomain-like"/>
    <property type="match status" value="1"/>
</dbReference>
<dbReference type="Pfam" id="PF00440">
    <property type="entry name" value="TetR_N"/>
    <property type="match status" value="1"/>
</dbReference>
<dbReference type="AlphaFoldDB" id="A0AAE3KNF0"/>
<comment type="caution">
    <text evidence="6">The sequence shown here is derived from an EMBL/GenBank/DDBJ whole genome shotgun (WGS) entry which is preliminary data.</text>
</comment>
<keyword evidence="3" id="KW-0804">Transcription</keyword>
<gene>
    <name evidence="6" type="ORF">LX83_005486</name>
</gene>
<dbReference type="PROSITE" id="PS50977">
    <property type="entry name" value="HTH_TETR_2"/>
    <property type="match status" value="1"/>
</dbReference>
<feature type="domain" description="HTH tetR-type" evidence="5">
    <location>
        <begin position="72"/>
        <end position="132"/>
    </location>
</feature>
<accession>A0AAE3KNF0</accession>
<dbReference type="Gene3D" id="1.10.357.10">
    <property type="entry name" value="Tetracycline Repressor, domain 2"/>
    <property type="match status" value="1"/>
</dbReference>
<dbReference type="InterPro" id="IPR001647">
    <property type="entry name" value="HTH_TetR"/>
</dbReference>
<dbReference type="PANTHER" id="PTHR30055">
    <property type="entry name" value="HTH-TYPE TRANSCRIPTIONAL REGULATOR RUTR"/>
    <property type="match status" value="1"/>
</dbReference>
<dbReference type="InterPro" id="IPR009057">
    <property type="entry name" value="Homeodomain-like_sf"/>
</dbReference>
<name>A0AAE3KNF0_9PSEU</name>
<dbReference type="Pfam" id="PF17754">
    <property type="entry name" value="TetR_C_14"/>
    <property type="match status" value="1"/>
</dbReference>
<dbReference type="PANTHER" id="PTHR30055:SF238">
    <property type="entry name" value="MYCOFACTOCIN BIOSYNTHESIS TRANSCRIPTIONAL REGULATOR MFTR-RELATED"/>
    <property type="match status" value="1"/>
</dbReference>
<evidence type="ECO:0000313" key="6">
    <source>
        <dbReference type="EMBL" id="MCP2168608.1"/>
    </source>
</evidence>
<dbReference type="GO" id="GO:0000976">
    <property type="term" value="F:transcription cis-regulatory region binding"/>
    <property type="evidence" value="ECO:0007669"/>
    <property type="project" value="TreeGrafter"/>
</dbReference>
<dbReference type="GO" id="GO:0003700">
    <property type="term" value="F:DNA-binding transcription factor activity"/>
    <property type="evidence" value="ECO:0007669"/>
    <property type="project" value="TreeGrafter"/>
</dbReference>
<dbReference type="Proteomes" id="UP001206128">
    <property type="component" value="Unassembled WGS sequence"/>
</dbReference>
<protein>
    <submittedName>
        <fullName evidence="6">Transcriptional regulator, TetR family</fullName>
    </submittedName>
</protein>
<reference evidence="6" key="1">
    <citation type="submission" date="2022-06" db="EMBL/GenBank/DDBJ databases">
        <title>Genomic Encyclopedia of Archaeal and Bacterial Type Strains, Phase II (KMG-II): from individual species to whole genera.</title>
        <authorList>
            <person name="Goeker M."/>
        </authorList>
    </citation>
    <scope>NUCLEOTIDE SEQUENCE</scope>
    <source>
        <strain evidence="6">DSM 43935</strain>
    </source>
</reference>
<evidence type="ECO:0000259" key="5">
    <source>
        <dbReference type="PROSITE" id="PS50977"/>
    </source>
</evidence>
<evidence type="ECO:0000313" key="7">
    <source>
        <dbReference type="Proteomes" id="UP001206128"/>
    </source>
</evidence>
<evidence type="ECO:0000256" key="4">
    <source>
        <dbReference type="PROSITE-ProRule" id="PRU00335"/>
    </source>
</evidence>
<evidence type="ECO:0000256" key="3">
    <source>
        <dbReference type="ARBA" id="ARBA00023163"/>
    </source>
</evidence>
<keyword evidence="2 4" id="KW-0238">DNA-binding</keyword>
<evidence type="ECO:0000256" key="2">
    <source>
        <dbReference type="ARBA" id="ARBA00023125"/>
    </source>
</evidence>
<dbReference type="EMBL" id="JAMTCK010000014">
    <property type="protein sequence ID" value="MCP2168608.1"/>
    <property type="molecule type" value="Genomic_DNA"/>
</dbReference>
<dbReference type="InterPro" id="IPR050109">
    <property type="entry name" value="HTH-type_TetR-like_transc_reg"/>
</dbReference>
<evidence type="ECO:0000256" key="1">
    <source>
        <dbReference type="ARBA" id="ARBA00023015"/>
    </source>
</evidence>
<organism evidence="6 7">
    <name type="scientific">Goodfellowiella coeruleoviolacea</name>
    <dbReference type="NCBI Taxonomy" id="334858"/>
    <lineage>
        <taxon>Bacteria</taxon>
        <taxon>Bacillati</taxon>
        <taxon>Actinomycetota</taxon>
        <taxon>Actinomycetes</taxon>
        <taxon>Pseudonocardiales</taxon>
        <taxon>Pseudonocardiaceae</taxon>
        <taxon>Goodfellowiella</taxon>
    </lineage>
</organism>
<keyword evidence="1" id="KW-0805">Transcription regulation</keyword>